<dbReference type="EnsemblMetazoa" id="CJA03627.1">
    <property type="protein sequence ID" value="CJA03627.1"/>
    <property type="gene ID" value="WBGene00122831"/>
</dbReference>
<name>A0A8R1DIC5_CAEJA</name>
<feature type="compositionally biased region" description="Polar residues" evidence="1">
    <location>
        <begin position="1306"/>
        <end position="1321"/>
    </location>
</feature>
<dbReference type="InterPro" id="IPR008974">
    <property type="entry name" value="TRAF-like"/>
</dbReference>
<dbReference type="Proteomes" id="UP000005237">
    <property type="component" value="Unassembled WGS sequence"/>
</dbReference>
<feature type="compositionally biased region" description="Polar residues" evidence="1">
    <location>
        <begin position="211"/>
        <end position="227"/>
    </location>
</feature>
<feature type="compositionally biased region" description="Low complexity" evidence="1">
    <location>
        <begin position="1418"/>
        <end position="1453"/>
    </location>
</feature>
<dbReference type="Pfam" id="PF22486">
    <property type="entry name" value="MATH_2"/>
    <property type="match status" value="1"/>
</dbReference>
<protein>
    <submittedName>
        <fullName evidence="3">MATH domain-containing protein</fullName>
    </submittedName>
</protein>
<accession>A0A8R1DIC5</accession>
<feature type="region of interest" description="Disordered" evidence="1">
    <location>
        <begin position="88"/>
        <end position="234"/>
    </location>
</feature>
<dbReference type="Gene3D" id="2.60.210.10">
    <property type="entry name" value="Apoptosis, Tumor Necrosis Factor Receptor Associated Protein 2, Chain A"/>
    <property type="match status" value="1"/>
</dbReference>
<feature type="compositionally biased region" description="Low complexity" evidence="1">
    <location>
        <begin position="91"/>
        <end position="115"/>
    </location>
</feature>
<feature type="compositionally biased region" description="Basic and acidic residues" evidence="1">
    <location>
        <begin position="520"/>
        <end position="545"/>
    </location>
</feature>
<dbReference type="CDD" id="cd03772">
    <property type="entry name" value="MATH_HAUSP"/>
    <property type="match status" value="1"/>
</dbReference>
<keyword evidence="4" id="KW-1185">Reference proteome</keyword>
<dbReference type="InterPro" id="IPR002083">
    <property type="entry name" value="MATH/TRAF_dom"/>
</dbReference>
<feature type="compositionally biased region" description="Polar residues" evidence="1">
    <location>
        <begin position="24"/>
        <end position="33"/>
    </location>
</feature>
<feature type="compositionally biased region" description="Low complexity" evidence="1">
    <location>
        <begin position="34"/>
        <end position="60"/>
    </location>
</feature>
<feature type="region of interest" description="Disordered" evidence="1">
    <location>
        <begin position="1292"/>
        <end position="1338"/>
    </location>
</feature>
<feature type="compositionally biased region" description="Low complexity" evidence="1">
    <location>
        <begin position="146"/>
        <end position="182"/>
    </location>
</feature>
<organism evidence="3 4">
    <name type="scientific">Caenorhabditis japonica</name>
    <dbReference type="NCBI Taxonomy" id="281687"/>
    <lineage>
        <taxon>Eukaryota</taxon>
        <taxon>Metazoa</taxon>
        <taxon>Ecdysozoa</taxon>
        <taxon>Nematoda</taxon>
        <taxon>Chromadorea</taxon>
        <taxon>Rhabditida</taxon>
        <taxon>Rhabditina</taxon>
        <taxon>Rhabditomorpha</taxon>
        <taxon>Rhabditoidea</taxon>
        <taxon>Rhabditidae</taxon>
        <taxon>Peloderinae</taxon>
        <taxon>Caenorhabditis</taxon>
    </lineage>
</organism>
<feature type="compositionally biased region" description="Basic and acidic residues" evidence="1">
    <location>
        <begin position="1113"/>
        <end position="1123"/>
    </location>
</feature>
<feature type="compositionally biased region" description="Polar residues" evidence="1">
    <location>
        <begin position="1460"/>
        <end position="1471"/>
    </location>
</feature>
<dbReference type="PANTHER" id="PTHR47022:SF1">
    <property type="entry name" value="BTB AND MATH DOMAIN-CONTAINING PROTEIN 36-RELATED"/>
    <property type="match status" value="1"/>
</dbReference>
<dbReference type="SMART" id="SM00061">
    <property type="entry name" value="MATH"/>
    <property type="match status" value="1"/>
</dbReference>
<feature type="region of interest" description="Disordered" evidence="1">
    <location>
        <begin position="496"/>
        <end position="629"/>
    </location>
</feature>
<feature type="domain" description="MATH" evidence="2">
    <location>
        <begin position="239"/>
        <end position="368"/>
    </location>
</feature>
<feature type="region of interest" description="Disordered" evidence="1">
    <location>
        <begin position="1374"/>
        <end position="1529"/>
    </location>
</feature>
<feature type="compositionally biased region" description="Polar residues" evidence="1">
    <location>
        <begin position="1518"/>
        <end position="1529"/>
    </location>
</feature>
<feature type="region of interest" description="Disordered" evidence="1">
    <location>
        <begin position="1"/>
        <end position="60"/>
    </location>
</feature>
<sequence length="1529" mass="167953">MDGHCEGIQKKKARTRMGCDVGCQTDQSTSSTATPNSGFPQQQQQPSTVPQSSAPSQSAATISNAAVTLATLHQRNVPGNTAVTEWAKENSGTSSASASGASTPGAGASSSPASSLTTQADNKKLTGPAGVKPNEIEAYFGEKKPPATTNSATSTTTSPVVVPLAVPPGQTQQQLQQQQQQQKTRAASTTGVLGEAKKQVRNSVPPLANGNAVSTPNQVAASSSNTPAKADGPSWNDENCKLRLVINRFSHLEETMCSPPKSIEGVSWKIMVMPKQHMVQKKQQKCMGFFLQCAPERAYSDQWSVHAVADMRMISYKPNVPHFARRTTHTYTSKENDWGYSCFMTWADIIDEAQGYIRDDTVVLEIAVKAEPPKNMMTHEDFLDKIEKWIVLADMQMKKGNIDLALEANQSAMKFCKGKDDVCYQRLETQRETFVNAKLFESIERIEKGPVVCTDTTHGKPTSLRQALTGAQKSLNGKMTAKGGKKTRAVVTVQHMKKKKPYDTNNTTQNRGQNPAAVAKELKSKEECDIERDEQTDSDESRGEKAGIGSDEEDDQEFDDEEYNEGDYQDQADECSTLGGEFGSSGSGTAAADQDIGEDGDVETNYDDEEDRGSFGSSSYKADQDNDDVDTCDRMIQTDFEDIMKSVLGDSDLYDDVSRRAYILNSVRNMIESGETDDRLLAETVLTRFSGPDAESTRVDLISFHDKMGFAANPQDDIETVFGVDGIDEEETFPQTVLESLPGVMAHGGVKGHISTTNMAERMIKSWLDVEGSLFSALDPDGMIAHLSVSDREALIDELSFKMQPLVSTLDCEFRETVHLARNFLITTRNALDDSNKMAAECEDIKKVFEERLTAKLNTEVVKRPVEISKKTVTTSAAATSAAGTKAVNHGRPTVIAKRSMKQVLPADAVIADLKELSGDKSEGRVQEDGQNMRDVQIAFKRLNGTMTPMITQIGANNRKVQRMFAELLSENGSLPAYLKDLTITHNAQRVSAANEIKVVRDSLNAVTDEKSKLEKLVAEKEKALIAETERHLKTQKETKDIKNQLKKSESKATKEENRAVGLQVQVNELDEKAKLLRKELETLKKKSAEERAKVKKDKERDTQTIRQQSIEISERENERDKAKKEVDDVNRVKDKVEKEKKAIAAQLAAMAERARTGEAAVIESRGQLAMEEMKKRKEAVQNGYTETELLANRVRQVTDRDIMRKSLAEWKSALDKCDTLSKSLKADYDHAVEQIKSGAKTLAQTAEIKLPPVDPLPKLVKPPPVQVVAPSASVIPPPIMPPTPAAGVIGQQRSTPIGRPADPSSACSTPTRSRGVQQRVPSPVKSVTRSDDAPSSLWSWNTIGNLGDLRPSSQNDFNSSMDSLQRDIWAANGNGNGSLGTDFLRTSSGSTMSNQMNNSMNTAPQQAPSPFIRPTPQQQQQQQQSAQQSQYANQQSQMQQQQQNNRIQQQQSRGYGDMWSQQPSSAQQEYGNARMMAHNGGGDLTSGGYAPWHQPSQQAQQQQLRGGGQQQPAHHSMFQSHSFFDNGM</sequence>
<feature type="compositionally biased region" description="Basic and acidic residues" evidence="1">
    <location>
        <begin position="1088"/>
        <end position="1104"/>
    </location>
</feature>
<reference evidence="4" key="1">
    <citation type="submission" date="2010-08" db="EMBL/GenBank/DDBJ databases">
        <authorList>
            <consortium name="Caenorhabditis japonica Sequencing Consortium"/>
            <person name="Wilson R.K."/>
        </authorList>
    </citation>
    <scope>NUCLEOTIDE SEQUENCE [LARGE SCALE GENOMIC DNA]</scope>
    <source>
        <strain evidence="4">DF5081</strain>
    </source>
</reference>
<feature type="compositionally biased region" description="Acidic residues" evidence="1">
    <location>
        <begin position="550"/>
        <end position="573"/>
    </location>
</feature>
<feature type="compositionally biased region" description="Low complexity" evidence="1">
    <location>
        <begin position="1387"/>
        <end position="1403"/>
    </location>
</feature>
<reference evidence="3" key="2">
    <citation type="submission" date="2022-06" db="UniProtKB">
        <authorList>
            <consortium name="EnsemblMetazoa"/>
        </authorList>
    </citation>
    <scope>IDENTIFICATION</scope>
    <source>
        <strain evidence="3">DF5081</strain>
    </source>
</reference>
<dbReference type="SUPFAM" id="SSF49599">
    <property type="entry name" value="TRAF domain-like"/>
    <property type="match status" value="1"/>
</dbReference>
<evidence type="ECO:0000256" key="1">
    <source>
        <dbReference type="SAM" id="MobiDB-lite"/>
    </source>
</evidence>
<evidence type="ECO:0000313" key="3">
    <source>
        <dbReference type="EnsemblMetazoa" id="CJA03627.1"/>
    </source>
</evidence>
<feature type="compositionally biased region" description="Low complexity" evidence="1">
    <location>
        <begin position="1495"/>
        <end position="1505"/>
    </location>
</feature>
<feature type="region of interest" description="Disordered" evidence="1">
    <location>
        <begin position="1088"/>
        <end position="1123"/>
    </location>
</feature>
<proteinExistence type="predicted"/>
<dbReference type="PANTHER" id="PTHR47022">
    <property type="entry name" value="BTB AND MATH DOMAIN-CONTAINING PROTEIN 36-RELATED"/>
    <property type="match status" value="1"/>
</dbReference>
<evidence type="ECO:0000259" key="2">
    <source>
        <dbReference type="PROSITE" id="PS50144"/>
    </source>
</evidence>
<feature type="compositionally biased region" description="Acidic residues" evidence="1">
    <location>
        <begin position="595"/>
        <end position="611"/>
    </location>
</feature>
<feature type="region of interest" description="Disordered" evidence="1">
    <location>
        <begin position="1036"/>
        <end position="1057"/>
    </location>
</feature>
<feature type="compositionally biased region" description="Polar residues" evidence="1">
    <location>
        <begin position="503"/>
        <end position="513"/>
    </location>
</feature>
<dbReference type="PROSITE" id="PS50144">
    <property type="entry name" value="MATH"/>
    <property type="match status" value="1"/>
</dbReference>
<evidence type="ECO:0000313" key="4">
    <source>
        <dbReference type="Proteomes" id="UP000005237"/>
    </source>
</evidence>